<gene>
    <name evidence="1" type="ORF">Fot_24138</name>
</gene>
<protein>
    <submittedName>
        <fullName evidence="1">Pentatricopeptide repeat-containing protein</fullName>
    </submittedName>
</protein>
<reference evidence="2" key="1">
    <citation type="submission" date="2024-07" db="EMBL/GenBank/DDBJ databases">
        <title>Two chromosome-level genome assemblies of Korean endemic species Abeliophyllum distichum and Forsythia ovata (Oleaceae).</title>
        <authorList>
            <person name="Jang H."/>
        </authorList>
    </citation>
    <scope>NUCLEOTIDE SEQUENCE [LARGE SCALE GENOMIC DNA]</scope>
</reference>
<organism evidence="1 2">
    <name type="scientific">Forsythia ovata</name>
    <dbReference type="NCBI Taxonomy" id="205694"/>
    <lineage>
        <taxon>Eukaryota</taxon>
        <taxon>Viridiplantae</taxon>
        <taxon>Streptophyta</taxon>
        <taxon>Embryophyta</taxon>
        <taxon>Tracheophyta</taxon>
        <taxon>Spermatophyta</taxon>
        <taxon>Magnoliopsida</taxon>
        <taxon>eudicotyledons</taxon>
        <taxon>Gunneridae</taxon>
        <taxon>Pentapetalae</taxon>
        <taxon>asterids</taxon>
        <taxon>lamiids</taxon>
        <taxon>Lamiales</taxon>
        <taxon>Oleaceae</taxon>
        <taxon>Forsythieae</taxon>
        <taxon>Forsythia</taxon>
    </lineage>
</organism>
<name>A0ABD1U5D1_9LAMI</name>
<dbReference type="AlphaFoldDB" id="A0ABD1U5D1"/>
<dbReference type="Proteomes" id="UP001604277">
    <property type="component" value="Unassembled WGS sequence"/>
</dbReference>
<evidence type="ECO:0000313" key="2">
    <source>
        <dbReference type="Proteomes" id="UP001604277"/>
    </source>
</evidence>
<keyword evidence="2" id="KW-1185">Reference proteome</keyword>
<evidence type="ECO:0000313" key="1">
    <source>
        <dbReference type="EMBL" id="KAL2520215.1"/>
    </source>
</evidence>
<comment type="caution">
    <text evidence="1">The sequence shown here is derived from an EMBL/GenBank/DDBJ whole genome shotgun (WGS) entry which is preliminary data.</text>
</comment>
<dbReference type="EMBL" id="JBFOLJ010000007">
    <property type="protein sequence ID" value="KAL2520215.1"/>
    <property type="molecule type" value="Genomic_DNA"/>
</dbReference>
<sequence length="154" mass="18162">MSKFNWGSSENTWFVHETDGKYEEFGNNLQNPYVVLAQQISKFIQTQPRWEQTLISDIPGVNFVDPNVYNEVLKQQKNVLLSVRFFNWARYQILPDPVSFNMIFSRLVEAKAARAAKFFLEETMFEPEMGCLESYIECLLKMSWLRKPQMCLNN</sequence>
<accession>A0ABD1U5D1</accession>
<proteinExistence type="predicted"/>